<evidence type="ECO:0000313" key="8">
    <source>
        <dbReference type="EMBL" id="KAF2430197.1"/>
    </source>
</evidence>
<dbReference type="SUPFAM" id="SSF56112">
    <property type="entry name" value="Protein kinase-like (PK-like)"/>
    <property type="match status" value="1"/>
</dbReference>
<dbReference type="InterPro" id="IPR008271">
    <property type="entry name" value="Ser/Thr_kinase_AS"/>
</dbReference>
<keyword evidence="2" id="KW-0808">Transferase</keyword>
<dbReference type="GO" id="GO:0005634">
    <property type="term" value="C:nucleus"/>
    <property type="evidence" value="ECO:0007669"/>
    <property type="project" value="TreeGrafter"/>
</dbReference>
<dbReference type="GO" id="GO:0007094">
    <property type="term" value="P:mitotic spindle assembly checkpoint signaling"/>
    <property type="evidence" value="ECO:0007669"/>
    <property type="project" value="TreeGrafter"/>
</dbReference>
<sequence length="598" mass="66464">MGALSTPTPPGIGRHASVPRPLTRPLPALSQAQDFLSGHLPLRNITIKEDSDVDDNLEQPPQLSALGRSVLGHQGESPEKQMDPRVVRTRWKNTASDTPVNHDSTTPPAPSLYVKRVGLHGAPVRRAKPTPPDEGIRVNTHHDPSPAHNQENLFPSIQRLDTGCHRDPDPSSIIKPERSQRIISPQNHLEHLFPSSTVPRNMPPEQRQAPPPPPRMSILTTATVAAGASTTKSKKKRVQFKVNGKLYSQIGGKAGRGGSSDVYRVMAEDSTIYALKKVKLCGVDENAIMGFKGEINLLNSLKGEERVVRLHDYQIDEEKECLFVVMELGEKDLSHILRLQQDPDQKPKLNIPFTRFYWKEMLLCVKAIHVHDIVHSDLKPANFLLVRGQLKLIDFGIANAIDVENTVNVYRDSHVGTINFMSPESLQDSSTTQQYARVSGSNPQVGLGKLMKLGKPSDVWSLGCILYQMVYGQPPFAHISGIVPRVMAIINPLTNIHFPTTGIGGMKIPLELRKTLKACLNRSPSARPTVQDLLFQNDPWSNSEPSKDLFISQELLGQMTANVVRRLKDEGRPEPTEEEIKGYASGFYSKIRDWTENE</sequence>
<dbReference type="GO" id="GO:0098813">
    <property type="term" value="P:nuclear chromosome segregation"/>
    <property type="evidence" value="ECO:0007669"/>
    <property type="project" value="UniProtKB-ARBA"/>
</dbReference>
<evidence type="ECO:0000259" key="7">
    <source>
        <dbReference type="PROSITE" id="PS50011"/>
    </source>
</evidence>
<dbReference type="GO" id="GO:0000776">
    <property type="term" value="C:kinetochore"/>
    <property type="evidence" value="ECO:0007669"/>
    <property type="project" value="TreeGrafter"/>
</dbReference>
<dbReference type="GO" id="GO:0034501">
    <property type="term" value="P:protein localization to kinetochore"/>
    <property type="evidence" value="ECO:0007669"/>
    <property type="project" value="TreeGrafter"/>
</dbReference>
<reference evidence="8" key="1">
    <citation type="journal article" date="2020" name="Stud. Mycol.">
        <title>101 Dothideomycetes genomes: a test case for predicting lifestyles and emergence of pathogens.</title>
        <authorList>
            <person name="Haridas S."/>
            <person name="Albert R."/>
            <person name="Binder M."/>
            <person name="Bloem J."/>
            <person name="Labutti K."/>
            <person name="Salamov A."/>
            <person name="Andreopoulos B."/>
            <person name="Baker S."/>
            <person name="Barry K."/>
            <person name="Bills G."/>
            <person name="Bluhm B."/>
            <person name="Cannon C."/>
            <person name="Castanera R."/>
            <person name="Culley D."/>
            <person name="Daum C."/>
            <person name="Ezra D."/>
            <person name="Gonzalez J."/>
            <person name="Henrissat B."/>
            <person name="Kuo A."/>
            <person name="Liang C."/>
            <person name="Lipzen A."/>
            <person name="Lutzoni F."/>
            <person name="Magnuson J."/>
            <person name="Mondo S."/>
            <person name="Nolan M."/>
            <person name="Ohm R."/>
            <person name="Pangilinan J."/>
            <person name="Park H.-J."/>
            <person name="Ramirez L."/>
            <person name="Alfaro M."/>
            <person name="Sun H."/>
            <person name="Tritt A."/>
            <person name="Yoshinaga Y."/>
            <person name="Zwiers L.-H."/>
            <person name="Turgeon B."/>
            <person name="Goodwin S."/>
            <person name="Spatafora J."/>
            <person name="Crous P."/>
            <person name="Grigoriev I."/>
        </authorList>
    </citation>
    <scope>NUCLEOTIDE SEQUENCE</scope>
    <source>
        <strain evidence="8">CBS 130266</strain>
    </source>
</reference>
<evidence type="ECO:0000256" key="4">
    <source>
        <dbReference type="ARBA" id="ARBA00022777"/>
    </source>
</evidence>
<dbReference type="GO" id="GO:0005524">
    <property type="term" value="F:ATP binding"/>
    <property type="evidence" value="ECO:0007669"/>
    <property type="project" value="UniProtKB-KW"/>
</dbReference>
<dbReference type="PANTHER" id="PTHR22974:SF21">
    <property type="entry name" value="DUAL SPECIFICITY PROTEIN KINASE TTK"/>
    <property type="match status" value="1"/>
</dbReference>
<gene>
    <name evidence="8" type="ORF">EJ08DRAFT_245009</name>
</gene>
<dbReference type="CDD" id="cd14131">
    <property type="entry name" value="PKc_Mps1"/>
    <property type="match status" value="1"/>
</dbReference>
<evidence type="ECO:0000256" key="6">
    <source>
        <dbReference type="SAM" id="MobiDB-lite"/>
    </source>
</evidence>
<dbReference type="GO" id="GO:0033316">
    <property type="term" value="P:meiotic spindle assembly checkpoint signaling"/>
    <property type="evidence" value="ECO:0007669"/>
    <property type="project" value="TreeGrafter"/>
</dbReference>
<name>A0A9P4NR96_9PEZI</name>
<organism evidence="8 9">
    <name type="scientific">Tothia fuscella</name>
    <dbReference type="NCBI Taxonomy" id="1048955"/>
    <lineage>
        <taxon>Eukaryota</taxon>
        <taxon>Fungi</taxon>
        <taxon>Dikarya</taxon>
        <taxon>Ascomycota</taxon>
        <taxon>Pezizomycotina</taxon>
        <taxon>Dothideomycetes</taxon>
        <taxon>Pleosporomycetidae</taxon>
        <taxon>Venturiales</taxon>
        <taxon>Cylindrosympodiaceae</taxon>
        <taxon>Tothia</taxon>
    </lineage>
</organism>
<comment type="caution">
    <text evidence="8">The sequence shown here is derived from an EMBL/GenBank/DDBJ whole genome shotgun (WGS) entry which is preliminary data.</text>
</comment>
<feature type="compositionally biased region" description="Basic and acidic residues" evidence="6">
    <location>
        <begin position="76"/>
        <end position="86"/>
    </location>
</feature>
<accession>A0A9P4NR96</accession>
<dbReference type="GO" id="GO:0004674">
    <property type="term" value="F:protein serine/threonine kinase activity"/>
    <property type="evidence" value="ECO:0007669"/>
    <property type="project" value="UniProtKB-KW"/>
</dbReference>
<keyword evidence="5" id="KW-0067">ATP-binding</keyword>
<keyword evidence="1" id="KW-0723">Serine/threonine-protein kinase</keyword>
<dbReference type="InterPro" id="IPR000719">
    <property type="entry name" value="Prot_kinase_dom"/>
</dbReference>
<dbReference type="EMBL" id="MU007040">
    <property type="protein sequence ID" value="KAF2430197.1"/>
    <property type="molecule type" value="Genomic_DNA"/>
</dbReference>
<evidence type="ECO:0000256" key="1">
    <source>
        <dbReference type="ARBA" id="ARBA00022527"/>
    </source>
</evidence>
<dbReference type="PROSITE" id="PS50011">
    <property type="entry name" value="PROTEIN_KINASE_DOM"/>
    <property type="match status" value="1"/>
</dbReference>
<dbReference type="FunFam" id="3.30.200.20:FF:000131">
    <property type="entry name" value="Dual specificity protein kinase TTK"/>
    <property type="match status" value="1"/>
</dbReference>
<feature type="compositionally biased region" description="Basic and acidic residues" evidence="6">
    <location>
        <begin position="134"/>
        <end position="145"/>
    </location>
</feature>
<dbReference type="SMART" id="SM00220">
    <property type="entry name" value="S_TKc"/>
    <property type="match status" value="1"/>
</dbReference>
<keyword evidence="9" id="KW-1185">Reference proteome</keyword>
<feature type="domain" description="Protein kinase" evidence="7">
    <location>
        <begin position="248"/>
        <end position="541"/>
    </location>
</feature>
<feature type="region of interest" description="Disordered" evidence="6">
    <location>
        <begin position="193"/>
        <end position="215"/>
    </location>
</feature>
<evidence type="ECO:0000256" key="5">
    <source>
        <dbReference type="ARBA" id="ARBA00022840"/>
    </source>
</evidence>
<dbReference type="InterPro" id="IPR027084">
    <property type="entry name" value="Mps1_cat"/>
</dbReference>
<dbReference type="GO" id="GO:0004712">
    <property type="term" value="F:protein serine/threonine/tyrosine kinase activity"/>
    <property type="evidence" value="ECO:0007669"/>
    <property type="project" value="TreeGrafter"/>
</dbReference>
<keyword evidence="3" id="KW-0547">Nucleotide-binding</keyword>
<dbReference type="Gene3D" id="1.10.510.10">
    <property type="entry name" value="Transferase(Phosphotransferase) domain 1"/>
    <property type="match status" value="1"/>
</dbReference>
<dbReference type="Pfam" id="PF00069">
    <property type="entry name" value="Pkinase"/>
    <property type="match status" value="1"/>
</dbReference>
<protein>
    <submittedName>
        <fullName evidence="8">Kinase-like protein</fullName>
    </submittedName>
</protein>
<evidence type="ECO:0000256" key="3">
    <source>
        <dbReference type="ARBA" id="ARBA00022741"/>
    </source>
</evidence>
<feature type="region of interest" description="Disordered" evidence="6">
    <location>
        <begin position="1"/>
        <end position="26"/>
    </location>
</feature>
<proteinExistence type="predicted"/>
<dbReference type="OrthoDB" id="20524at2759"/>
<dbReference type="AlphaFoldDB" id="A0A9P4NR96"/>
<dbReference type="Proteomes" id="UP000800235">
    <property type="component" value="Unassembled WGS sequence"/>
</dbReference>
<dbReference type="PROSITE" id="PS00108">
    <property type="entry name" value="PROTEIN_KINASE_ST"/>
    <property type="match status" value="1"/>
</dbReference>
<evidence type="ECO:0000256" key="2">
    <source>
        <dbReference type="ARBA" id="ARBA00022679"/>
    </source>
</evidence>
<feature type="region of interest" description="Disordered" evidence="6">
    <location>
        <begin position="67"/>
        <end position="86"/>
    </location>
</feature>
<keyword evidence="4 8" id="KW-0418">Kinase</keyword>
<evidence type="ECO:0000313" key="9">
    <source>
        <dbReference type="Proteomes" id="UP000800235"/>
    </source>
</evidence>
<dbReference type="InterPro" id="IPR011009">
    <property type="entry name" value="Kinase-like_dom_sf"/>
</dbReference>
<dbReference type="PANTHER" id="PTHR22974">
    <property type="entry name" value="MIXED LINEAGE PROTEIN KINASE"/>
    <property type="match status" value="1"/>
</dbReference>
<feature type="region of interest" description="Disordered" evidence="6">
    <location>
        <begin position="123"/>
        <end position="149"/>
    </location>
</feature>
<dbReference type="Gene3D" id="3.30.200.20">
    <property type="entry name" value="Phosphorylase Kinase, domain 1"/>
    <property type="match status" value="1"/>
</dbReference>